<proteinExistence type="predicted"/>
<keyword evidence="2" id="KW-1185">Reference proteome</keyword>
<organism evidence="1 2">
    <name type="scientific">Rhododendron molle</name>
    <name type="common">Chinese azalea</name>
    <name type="synonym">Azalea mollis</name>
    <dbReference type="NCBI Taxonomy" id="49168"/>
    <lineage>
        <taxon>Eukaryota</taxon>
        <taxon>Viridiplantae</taxon>
        <taxon>Streptophyta</taxon>
        <taxon>Embryophyta</taxon>
        <taxon>Tracheophyta</taxon>
        <taxon>Spermatophyta</taxon>
        <taxon>Magnoliopsida</taxon>
        <taxon>eudicotyledons</taxon>
        <taxon>Gunneridae</taxon>
        <taxon>Pentapetalae</taxon>
        <taxon>asterids</taxon>
        <taxon>Ericales</taxon>
        <taxon>Ericaceae</taxon>
        <taxon>Ericoideae</taxon>
        <taxon>Rhodoreae</taxon>
        <taxon>Rhododendron</taxon>
    </lineage>
</organism>
<evidence type="ECO:0000313" key="2">
    <source>
        <dbReference type="Proteomes" id="UP001062846"/>
    </source>
</evidence>
<accession>A0ACC0LJC3</accession>
<protein>
    <submittedName>
        <fullName evidence="1">Uncharacterized protein</fullName>
    </submittedName>
</protein>
<name>A0ACC0LJC3_RHOML</name>
<dbReference type="EMBL" id="CM046399">
    <property type="protein sequence ID" value="KAI8528805.1"/>
    <property type="molecule type" value="Genomic_DNA"/>
</dbReference>
<evidence type="ECO:0000313" key="1">
    <source>
        <dbReference type="EMBL" id="KAI8528805.1"/>
    </source>
</evidence>
<dbReference type="Proteomes" id="UP001062846">
    <property type="component" value="Chromosome 12"/>
</dbReference>
<comment type="caution">
    <text evidence="1">The sequence shown here is derived from an EMBL/GenBank/DDBJ whole genome shotgun (WGS) entry which is preliminary data.</text>
</comment>
<reference evidence="1" key="1">
    <citation type="submission" date="2022-02" db="EMBL/GenBank/DDBJ databases">
        <title>Plant Genome Project.</title>
        <authorList>
            <person name="Zhang R.-G."/>
        </authorList>
    </citation>
    <scope>NUCLEOTIDE SEQUENCE</scope>
    <source>
        <strain evidence="1">AT1</strain>
    </source>
</reference>
<sequence>MQGLGGDGSGLQHRIPVVLWPGKQKGRVCLCCAACAPPPDNTTDSRQELQERLLNRLMYKISEAKDK</sequence>
<gene>
    <name evidence="1" type="ORF">RHMOL_Rhmol12G0176500</name>
</gene>